<feature type="domain" description="C2H2-type" evidence="15">
    <location>
        <begin position="530"/>
        <end position="557"/>
    </location>
</feature>
<feature type="domain" description="C2H2-type" evidence="15">
    <location>
        <begin position="558"/>
        <end position="585"/>
    </location>
</feature>
<dbReference type="RefSeq" id="XP_018095571.2">
    <property type="nucleotide sequence ID" value="XM_018240082.2"/>
</dbReference>
<feature type="domain" description="C2H2-type" evidence="15">
    <location>
        <begin position="670"/>
        <end position="697"/>
    </location>
</feature>
<feature type="compositionally biased region" description="Polar residues" evidence="14">
    <location>
        <begin position="204"/>
        <end position="217"/>
    </location>
</feature>
<keyword evidence="11" id="KW-0539">Nucleus</keyword>
<dbReference type="SUPFAM" id="SSF57716">
    <property type="entry name" value="Glucocorticoid receptor-like (DNA-binding domain)"/>
    <property type="match status" value="1"/>
</dbReference>
<keyword evidence="5" id="KW-0677">Repeat</keyword>
<evidence type="ECO:0000313" key="17">
    <source>
        <dbReference type="Proteomes" id="UP000186698"/>
    </source>
</evidence>
<dbReference type="SMART" id="SM00355">
    <property type="entry name" value="ZnF_C2H2"/>
    <property type="match status" value="6"/>
</dbReference>
<dbReference type="GO" id="GO:0000981">
    <property type="term" value="F:DNA-binding transcription factor activity, RNA polymerase II-specific"/>
    <property type="evidence" value="ECO:0007669"/>
    <property type="project" value="TreeGrafter"/>
</dbReference>
<comment type="subcellular location">
    <subcellularLocation>
        <location evidence="2">Nucleus</location>
    </subcellularLocation>
</comment>
<evidence type="ECO:0000256" key="2">
    <source>
        <dbReference type="ARBA" id="ARBA00004123"/>
    </source>
</evidence>
<dbReference type="FunFam" id="3.30.160.60:FF:001891">
    <property type="entry name" value="Zinc finger protein 527"/>
    <property type="match status" value="1"/>
</dbReference>
<dbReference type="InterPro" id="IPR013087">
    <property type="entry name" value="Znf_C2H2_type"/>
</dbReference>
<keyword evidence="4" id="KW-0479">Metal-binding</keyword>
<dbReference type="PANTHER" id="PTHR14196">
    <property type="entry name" value="ODD-SKIPPED - RELATED"/>
    <property type="match status" value="1"/>
</dbReference>
<dbReference type="InterPro" id="IPR036236">
    <property type="entry name" value="Znf_C2H2_sf"/>
</dbReference>
<comment type="similarity">
    <text evidence="3">Belongs to the krueppel C2H2-type zinc-finger protein family.</text>
</comment>
<reference evidence="18" key="1">
    <citation type="submission" date="2025-08" db="UniProtKB">
        <authorList>
            <consortium name="RefSeq"/>
        </authorList>
    </citation>
    <scope>IDENTIFICATION</scope>
    <source>
        <strain evidence="18">J_2021</strain>
        <tissue evidence="18">Erythrocytes</tissue>
    </source>
</reference>
<dbReference type="KEGG" id="xla:108703774"/>
<dbReference type="PROSITE" id="PS00028">
    <property type="entry name" value="ZINC_FINGER_C2H2_1"/>
    <property type="match status" value="5"/>
</dbReference>
<dbReference type="SMART" id="SM00692">
    <property type="entry name" value="DM3"/>
    <property type="match status" value="1"/>
</dbReference>
<name>A0A8J0U353_XENLA</name>
<feature type="domain" description="THAP-type" evidence="16">
    <location>
        <begin position="7"/>
        <end position="98"/>
    </location>
</feature>
<keyword evidence="9 13" id="KW-0238">DNA-binding</keyword>
<protein>
    <submittedName>
        <fullName evidence="18">Gastrula zinc finger protein XlCGF53.1-like</fullName>
    </submittedName>
</protein>
<organism evidence="17 18">
    <name type="scientific">Xenopus laevis</name>
    <name type="common">African clawed frog</name>
    <dbReference type="NCBI Taxonomy" id="8355"/>
    <lineage>
        <taxon>Eukaryota</taxon>
        <taxon>Metazoa</taxon>
        <taxon>Chordata</taxon>
        <taxon>Craniata</taxon>
        <taxon>Vertebrata</taxon>
        <taxon>Euteleostomi</taxon>
        <taxon>Amphibia</taxon>
        <taxon>Batrachia</taxon>
        <taxon>Anura</taxon>
        <taxon>Pipoidea</taxon>
        <taxon>Pipidae</taxon>
        <taxon>Xenopodinae</taxon>
        <taxon>Xenopus</taxon>
        <taxon>Xenopus</taxon>
    </lineage>
</organism>
<feature type="region of interest" description="Disordered" evidence="14">
    <location>
        <begin position="177"/>
        <end position="257"/>
    </location>
</feature>
<evidence type="ECO:0000256" key="9">
    <source>
        <dbReference type="ARBA" id="ARBA00023125"/>
    </source>
</evidence>
<evidence type="ECO:0000256" key="4">
    <source>
        <dbReference type="ARBA" id="ARBA00022723"/>
    </source>
</evidence>
<keyword evidence="8" id="KW-0805">Transcription regulation</keyword>
<evidence type="ECO:0000259" key="15">
    <source>
        <dbReference type="PROSITE" id="PS50157"/>
    </source>
</evidence>
<dbReference type="SUPFAM" id="SSF57667">
    <property type="entry name" value="beta-beta-alpha zinc fingers"/>
    <property type="match status" value="4"/>
</dbReference>
<dbReference type="GO" id="GO:0000978">
    <property type="term" value="F:RNA polymerase II cis-regulatory region sequence-specific DNA binding"/>
    <property type="evidence" value="ECO:0000318"/>
    <property type="project" value="GO_Central"/>
</dbReference>
<evidence type="ECO:0000256" key="3">
    <source>
        <dbReference type="ARBA" id="ARBA00006991"/>
    </source>
</evidence>
<feature type="domain" description="C2H2-type" evidence="15">
    <location>
        <begin position="614"/>
        <end position="641"/>
    </location>
</feature>
<dbReference type="PROSITE" id="PS50950">
    <property type="entry name" value="ZF_THAP"/>
    <property type="match status" value="1"/>
</dbReference>
<keyword evidence="10" id="KW-0804">Transcription</keyword>
<evidence type="ECO:0000256" key="8">
    <source>
        <dbReference type="ARBA" id="ARBA00023015"/>
    </source>
</evidence>
<dbReference type="FunFam" id="3.30.160.60:FF:002274">
    <property type="entry name" value="Zinc finger protein 432"/>
    <property type="match status" value="1"/>
</dbReference>
<evidence type="ECO:0000256" key="12">
    <source>
        <dbReference type="PROSITE-ProRule" id="PRU00042"/>
    </source>
</evidence>
<dbReference type="GO" id="GO:0005634">
    <property type="term" value="C:nucleus"/>
    <property type="evidence" value="ECO:0007669"/>
    <property type="project" value="UniProtKB-SubCell"/>
</dbReference>
<evidence type="ECO:0000256" key="1">
    <source>
        <dbReference type="ARBA" id="ARBA00003767"/>
    </source>
</evidence>
<dbReference type="GO" id="GO:0003700">
    <property type="term" value="F:DNA-binding transcription factor activity"/>
    <property type="evidence" value="ECO:0000318"/>
    <property type="project" value="GO_Central"/>
</dbReference>
<evidence type="ECO:0000313" key="18">
    <source>
        <dbReference type="RefSeq" id="XP_018095571.2"/>
    </source>
</evidence>
<evidence type="ECO:0000256" key="10">
    <source>
        <dbReference type="ARBA" id="ARBA00023163"/>
    </source>
</evidence>
<dbReference type="AlphaFoldDB" id="A0A8J0U353"/>
<dbReference type="GeneID" id="108703774"/>
<keyword evidence="6 12" id="KW-0863">Zinc-finger</keyword>
<accession>A0A8J0U353</accession>
<dbReference type="GO" id="GO:0008270">
    <property type="term" value="F:zinc ion binding"/>
    <property type="evidence" value="ECO:0007669"/>
    <property type="project" value="UniProtKB-KW"/>
</dbReference>
<evidence type="ECO:0000259" key="16">
    <source>
        <dbReference type="PROSITE" id="PS50950"/>
    </source>
</evidence>
<dbReference type="InterPro" id="IPR006612">
    <property type="entry name" value="THAP_Znf"/>
</dbReference>
<dbReference type="FunFam" id="3.30.160.60:FF:000759">
    <property type="entry name" value="zinc finger protein 16"/>
    <property type="match status" value="1"/>
</dbReference>
<proteinExistence type="inferred from homology"/>
<dbReference type="InterPro" id="IPR050717">
    <property type="entry name" value="C2H2-ZF_Transcription_Reg"/>
</dbReference>
<dbReference type="PROSITE" id="PS50157">
    <property type="entry name" value="ZINC_FINGER_C2H2_2"/>
    <property type="match status" value="7"/>
</dbReference>
<sequence>MCEVVTMPRCIVQMCSNYSNIASIRGVRMHSFPSKLERIKLWLQAIPQLFQDIDTFALQILNAKTNPYRICSDHFTQECYVNMNCKMFLSKTAVPSIFSSVRPLPSKRLCNLKRRLEGVEVRDHGTTFDRCFGVKHKKVGTEPYLYQRDNYTSTDPQVQILHLQSMSGRLNSIAIADRPPVSTADKSSQCPEYGGSVEMDPWSPQHNHLFSSTSIKSQRQRSHKEPMGMEEASDTGMKGKKKKKDKNEEEEERGKKERMVNLTLEMIYLLTGEHYIPRKKSDDGGALHAPGSVIQKENNKNDKKILELMSNIIQLLTGEVAIRTHHVSIYFSLDEWDYIKGNKDIYEEGIKEEPQKLRPLDCEYEDKREITADLGGTLCYYNEPNKIGAEGADFCDKGNSINPEISPVEQPPPANGIKEESALWEEGNQSVCSINPLTEQIQGTDTPTPIMGYSLNNNLSANYVSNGIKEETASCEGGNHSDGCRDCPTEQIQGTDTPIPIMNMYNCHKHFSTKAGFLKHQKTHTGAKPFVRSGCEKLFVGHSDLTAHKRSRTGKKPFTCSECGNSFTDRSGLRTHQKYHRAGKPFSCSECGKCFTRRSGLTAHIRIHTGEKPFTCTECGKCFRSHGGLRVHKKFHIGAKPFSCSECGKCFTRRSGLNTHLRIHTGEKPFTCTECGKCFARRYVLTAHYQLHTGEKPA</sequence>
<gene>
    <name evidence="18" type="primary">LOC108703774</name>
</gene>
<dbReference type="GO" id="GO:0006357">
    <property type="term" value="P:regulation of transcription by RNA polymerase II"/>
    <property type="evidence" value="ECO:0000318"/>
    <property type="project" value="GO_Central"/>
</dbReference>
<dbReference type="Pfam" id="PF05485">
    <property type="entry name" value="THAP"/>
    <property type="match status" value="1"/>
</dbReference>
<evidence type="ECO:0000256" key="13">
    <source>
        <dbReference type="PROSITE-ProRule" id="PRU00309"/>
    </source>
</evidence>
<dbReference type="PANTHER" id="PTHR14196:SF15">
    <property type="entry name" value="OOCYTE ZINC FINGER PROTEIN XLCOF7.1-LIKE"/>
    <property type="match status" value="1"/>
</dbReference>
<evidence type="ECO:0000256" key="7">
    <source>
        <dbReference type="ARBA" id="ARBA00022833"/>
    </source>
</evidence>
<evidence type="ECO:0000256" key="5">
    <source>
        <dbReference type="ARBA" id="ARBA00022737"/>
    </source>
</evidence>
<dbReference type="FunFam" id="3.30.160.60:FF:000936">
    <property type="entry name" value="Zinc finger protein 577"/>
    <property type="match status" value="1"/>
</dbReference>
<dbReference type="Proteomes" id="UP000186698">
    <property type="component" value="Chromosome 9_10L"/>
</dbReference>
<dbReference type="FunFam" id="3.30.160.60:FF:000706">
    <property type="entry name" value="Zinc finger protein"/>
    <property type="match status" value="1"/>
</dbReference>
<keyword evidence="7" id="KW-0862">Zinc</keyword>
<evidence type="ECO:0000256" key="14">
    <source>
        <dbReference type="SAM" id="MobiDB-lite"/>
    </source>
</evidence>
<dbReference type="Pfam" id="PF00096">
    <property type="entry name" value="zf-C2H2"/>
    <property type="match status" value="5"/>
</dbReference>
<comment type="function">
    <text evidence="1">May be involved in transcriptional regulation.</text>
</comment>
<feature type="domain" description="C2H2-type" evidence="15">
    <location>
        <begin position="586"/>
        <end position="613"/>
    </location>
</feature>
<evidence type="ECO:0000256" key="6">
    <source>
        <dbReference type="ARBA" id="ARBA00022771"/>
    </source>
</evidence>
<dbReference type="Gene3D" id="3.30.160.60">
    <property type="entry name" value="Classic Zinc Finger"/>
    <property type="match status" value="6"/>
</dbReference>
<keyword evidence="17" id="KW-1185">Reference proteome</keyword>
<feature type="domain" description="C2H2-type" evidence="15">
    <location>
        <begin position="642"/>
        <end position="669"/>
    </location>
</feature>
<dbReference type="SMART" id="SM00980">
    <property type="entry name" value="THAP"/>
    <property type="match status" value="1"/>
</dbReference>
<evidence type="ECO:0000256" key="11">
    <source>
        <dbReference type="ARBA" id="ARBA00023242"/>
    </source>
</evidence>
<feature type="domain" description="C2H2-type" evidence="15">
    <location>
        <begin position="502"/>
        <end position="529"/>
    </location>
</feature>